<evidence type="ECO:0000313" key="1">
    <source>
        <dbReference type="EMBL" id="GAG21345.1"/>
    </source>
</evidence>
<organism evidence="1">
    <name type="scientific">marine sediment metagenome</name>
    <dbReference type="NCBI Taxonomy" id="412755"/>
    <lineage>
        <taxon>unclassified sequences</taxon>
        <taxon>metagenomes</taxon>
        <taxon>ecological metagenomes</taxon>
    </lineage>
</organism>
<name>X0VSX7_9ZZZZ</name>
<comment type="caution">
    <text evidence="1">The sequence shown here is derived from an EMBL/GenBank/DDBJ whole genome shotgun (WGS) entry which is preliminary data.</text>
</comment>
<feature type="non-terminal residue" evidence="1">
    <location>
        <position position="43"/>
    </location>
</feature>
<protein>
    <submittedName>
        <fullName evidence="1">Uncharacterized protein</fullName>
    </submittedName>
</protein>
<accession>X0VSX7</accession>
<dbReference type="EMBL" id="BARS01034358">
    <property type="protein sequence ID" value="GAG21345.1"/>
    <property type="molecule type" value="Genomic_DNA"/>
</dbReference>
<proteinExistence type="predicted"/>
<gene>
    <name evidence="1" type="ORF">S01H1_53088</name>
</gene>
<dbReference type="AlphaFoldDB" id="X0VSX7"/>
<reference evidence="1" key="1">
    <citation type="journal article" date="2014" name="Front. Microbiol.">
        <title>High frequency of phylogenetically diverse reductive dehalogenase-homologous genes in deep subseafloor sedimentary metagenomes.</title>
        <authorList>
            <person name="Kawai M."/>
            <person name="Futagami T."/>
            <person name="Toyoda A."/>
            <person name="Takaki Y."/>
            <person name="Nishi S."/>
            <person name="Hori S."/>
            <person name="Arai W."/>
            <person name="Tsubouchi T."/>
            <person name="Morono Y."/>
            <person name="Uchiyama I."/>
            <person name="Ito T."/>
            <person name="Fujiyama A."/>
            <person name="Inagaki F."/>
            <person name="Takami H."/>
        </authorList>
    </citation>
    <scope>NUCLEOTIDE SEQUENCE</scope>
    <source>
        <strain evidence="1">Expedition CK06-06</strain>
    </source>
</reference>
<sequence length="43" mass="4682">MAYLPSLFLQLGADKAAMATPGEALGTNDRYHPSPGYFGELFY</sequence>